<dbReference type="InterPro" id="IPR020568">
    <property type="entry name" value="Ribosomal_Su5_D2-typ_SF"/>
</dbReference>
<evidence type="ECO:0000259" key="20">
    <source>
        <dbReference type="Pfam" id="PF00288"/>
    </source>
</evidence>
<dbReference type="SUPFAM" id="SSF55060">
    <property type="entry name" value="GHMP Kinase, C-terminal domain"/>
    <property type="match status" value="1"/>
</dbReference>
<sequence>MSFSIKVPCSSANIGPGFDVIGLALSVWLELRVTVDSSKKSSEHQSNCKITYEGLGKESVDLVADRNLITQTALYVLRCHNQHAFPSETHVHIINPIPLGRGLGSSGAAVVAGVMLGSEVGGLNLTKDRMLDFCLMIERHPDNVAAALFGGFVGSYLKDLDPEDMKRKEIPLSEVLPAPAGGVDTGLTPPIPPINIGKHIKFNWAPEIKCIAIIPDFEVSTAKARSVLPTEYPKADVISNLQRIALLTTALGQSPPNADMIYDGMQDKIHQPYRKTLIPGLTEILKSVTPTSQPGLLGICLSGAGPTILALATHNFEQIAHHLLGEFKKENINCEWKLLEPAYDGAVCTRDVEKPKAMTYADAGVSIDAGNDLVVAIKKAVKSTRRPGADAEIGGFGGALDLQAAGYDEAPIMIQAIDGIGTKLKVAFAMDKFDTVGIDLVAMNVNDLVVQGAEPLTFLDYYACSKLEIKEAVSFIEGVAAGCRESGCALVGGETAEMPGMYQGNEFDAGGCATGALRRGRTILPDIASMVEGDILLGLASDGVHSNGFSLVRKVVERQGLSYHDKAPWAPNTTVGASLLTPTRIYVKPLLKAVEKDLLKGMAHITGGGLYDNIPRMLPKTLAAEVDVSAWSVPPVLKWLKEAGNVESREFARTWNTGLGMVIVVSKENAAEAKKVLEEAGERVSVIGRLFTRGEDEVVLKNLEAWN</sequence>
<dbReference type="Gene3D" id="3.30.230.10">
    <property type="match status" value="1"/>
</dbReference>
<keyword evidence="9" id="KW-0808">Transferase</keyword>
<dbReference type="EMBL" id="KL584825">
    <property type="protein sequence ID" value="KEQ66761.1"/>
    <property type="molecule type" value="Genomic_DNA"/>
</dbReference>
<dbReference type="HAMAP" id="MF_00384">
    <property type="entry name" value="Homoser_kinase"/>
    <property type="match status" value="1"/>
</dbReference>
<comment type="similarity">
    <text evidence="3">Belongs to the GHMP kinase family. Homoserine kinase subfamily.</text>
</comment>
<dbReference type="NCBIfam" id="TIGR00191">
    <property type="entry name" value="thrB"/>
    <property type="match status" value="1"/>
</dbReference>
<evidence type="ECO:0000256" key="4">
    <source>
        <dbReference type="ARBA" id="ARBA00012078"/>
    </source>
</evidence>
<evidence type="ECO:0000256" key="6">
    <source>
        <dbReference type="ARBA" id="ARBA00017858"/>
    </source>
</evidence>
<dbReference type="SUPFAM" id="SSF55326">
    <property type="entry name" value="PurM N-terminal domain-like"/>
    <property type="match status" value="1"/>
</dbReference>
<proteinExistence type="inferred from homology"/>
<dbReference type="InterPro" id="IPR036921">
    <property type="entry name" value="PurM-like_N_sf"/>
</dbReference>
<evidence type="ECO:0000256" key="1">
    <source>
        <dbReference type="ARBA" id="ARBA00004686"/>
    </source>
</evidence>
<keyword evidence="15" id="KW-0444">Lipid biosynthesis</keyword>
<dbReference type="PRINTS" id="PR00958">
    <property type="entry name" value="HOMSERKINASE"/>
</dbReference>
<dbReference type="InterPro" id="IPR036676">
    <property type="entry name" value="PurM-like_C_sf"/>
</dbReference>
<dbReference type="GeneID" id="63919203"/>
<keyword evidence="17" id="KW-0443">Lipid metabolism</keyword>
<dbReference type="HOGENOM" id="CLU_021258_0_0_1"/>
<dbReference type="Gene3D" id="3.30.70.890">
    <property type="entry name" value="GHMP kinase, C-terminal domain"/>
    <property type="match status" value="1"/>
</dbReference>
<dbReference type="SUPFAM" id="SSF54211">
    <property type="entry name" value="Ribosomal protein S5 domain 2-like"/>
    <property type="match status" value="1"/>
</dbReference>
<dbReference type="GO" id="GO:0016126">
    <property type="term" value="P:sterol biosynthetic process"/>
    <property type="evidence" value="ECO:0007669"/>
    <property type="project" value="UniProtKB-KW"/>
</dbReference>
<keyword evidence="11" id="KW-0547">Nucleotide-binding</keyword>
<dbReference type="Proteomes" id="UP000030672">
    <property type="component" value="Unassembled WGS sequence"/>
</dbReference>
<dbReference type="SUPFAM" id="SSF56042">
    <property type="entry name" value="PurM C-terminal domain-like"/>
    <property type="match status" value="1"/>
</dbReference>
<feature type="domain" description="GHMP kinase C-terminal" evidence="23">
    <location>
        <begin position="261"/>
        <end position="321"/>
    </location>
</feature>
<dbReference type="CDD" id="cd02196">
    <property type="entry name" value="PurM"/>
    <property type="match status" value="1"/>
</dbReference>
<dbReference type="InterPro" id="IPR000870">
    <property type="entry name" value="Homoserine_kinase"/>
</dbReference>
<protein>
    <recommendedName>
        <fullName evidence="6">Homoserine kinase</fullName>
        <ecNumber evidence="4">2.7.1.39</ecNumber>
        <ecNumber evidence="5">6.3.3.1</ecNumber>
    </recommendedName>
</protein>
<dbReference type="InterPro" id="IPR006203">
    <property type="entry name" value="GHMP_knse_ATP-bd_CS"/>
</dbReference>
<dbReference type="PROSITE" id="PS00627">
    <property type="entry name" value="GHMP_KINASES_ATP"/>
    <property type="match status" value="1"/>
</dbReference>
<dbReference type="EC" id="6.3.3.1" evidence="5"/>
<dbReference type="PANTHER" id="PTHR10520">
    <property type="entry name" value="TRIFUNCTIONAL PURINE BIOSYNTHETIC PROTEIN ADENOSINE-3-RELATED"/>
    <property type="match status" value="1"/>
</dbReference>
<dbReference type="GO" id="GO:0004637">
    <property type="term" value="F:phosphoribosylamine-glycine ligase activity"/>
    <property type="evidence" value="ECO:0007669"/>
    <property type="project" value="TreeGrafter"/>
</dbReference>
<keyword evidence="12" id="KW-0658">Purine biosynthesis</keyword>
<dbReference type="InterPro" id="IPR014721">
    <property type="entry name" value="Ribsml_uS5_D2-typ_fold_subgr"/>
</dbReference>
<evidence type="ECO:0000256" key="18">
    <source>
        <dbReference type="ARBA" id="ARBA00049913"/>
    </source>
</evidence>
<comment type="pathway">
    <text evidence="1">Purine metabolism; IMP biosynthesis via de novo pathway; 5-amino-1-(5-phospho-D-ribosyl)imidazole from N(2)-formyl-N(1)-(5-phospho-D-ribosyl)glycinamide: step 2/2.</text>
</comment>
<dbReference type="InterPro" id="IPR006204">
    <property type="entry name" value="GHMP_kinase_N_dom"/>
</dbReference>
<evidence type="ECO:0000256" key="12">
    <source>
        <dbReference type="ARBA" id="ARBA00022755"/>
    </source>
</evidence>
<dbReference type="InterPro" id="IPR010918">
    <property type="entry name" value="PurM-like_C_dom"/>
</dbReference>
<evidence type="ECO:0000256" key="17">
    <source>
        <dbReference type="ARBA" id="ARBA00023221"/>
    </source>
</evidence>
<dbReference type="InterPro" id="IPR036554">
    <property type="entry name" value="GHMP_kinase_C_sf"/>
</dbReference>
<evidence type="ECO:0000313" key="24">
    <source>
        <dbReference type="EMBL" id="KEQ66761.1"/>
    </source>
</evidence>
<evidence type="ECO:0000256" key="16">
    <source>
        <dbReference type="ARBA" id="ARBA00023166"/>
    </source>
</evidence>
<evidence type="ECO:0000256" key="8">
    <source>
        <dbReference type="ARBA" id="ARBA00022605"/>
    </source>
</evidence>
<dbReference type="AlphaFoldDB" id="A0A074WWL0"/>
<dbReference type="Pfam" id="PF02769">
    <property type="entry name" value="AIRS_C"/>
    <property type="match status" value="1"/>
</dbReference>
<evidence type="ECO:0000256" key="9">
    <source>
        <dbReference type="ARBA" id="ARBA00022679"/>
    </source>
</evidence>
<dbReference type="FunFam" id="3.30.230.10:FF:000068">
    <property type="entry name" value="Homoserine kinase"/>
    <property type="match status" value="1"/>
</dbReference>
<keyword evidence="13" id="KW-0418">Kinase</keyword>
<keyword evidence="25" id="KW-1185">Reference proteome</keyword>
<evidence type="ECO:0000256" key="11">
    <source>
        <dbReference type="ARBA" id="ARBA00022741"/>
    </source>
</evidence>
<evidence type="ECO:0000256" key="14">
    <source>
        <dbReference type="ARBA" id="ARBA00022840"/>
    </source>
</evidence>
<dbReference type="GO" id="GO:0004413">
    <property type="term" value="F:homoserine kinase activity"/>
    <property type="evidence" value="ECO:0007669"/>
    <property type="project" value="UniProtKB-EC"/>
</dbReference>
<evidence type="ECO:0000256" key="15">
    <source>
        <dbReference type="ARBA" id="ARBA00023011"/>
    </source>
</evidence>
<keyword evidence="15" id="KW-0756">Sterol biosynthesis</keyword>
<dbReference type="HAMAP" id="MF_00741">
    <property type="entry name" value="AIRS"/>
    <property type="match status" value="1"/>
</dbReference>
<evidence type="ECO:0000256" key="10">
    <source>
        <dbReference type="ARBA" id="ARBA00022697"/>
    </source>
</evidence>
<dbReference type="NCBIfam" id="TIGR00878">
    <property type="entry name" value="purM"/>
    <property type="match status" value="1"/>
</dbReference>
<dbReference type="InterPro" id="IPR016188">
    <property type="entry name" value="PurM-like_N"/>
</dbReference>
<comment type="catalytic activity">
    <reaction evidence="18">
        <text>L-homoserine + ATP = O-phospho-L-homoserine + ADP + H(+)</text>
        <dbReference type="Rhea" id="RHEA:13985"/>
        <dbReference type="ChEBI" id="CHEBI:15378"/>
        <dbReference type="ChEBI" id="CHEBI:30616"/>
        <dbReference type="ChEBI" id="CHEBI:57476"/>
        <dbReference type="ChEBI" id="CHEBI:57590"/>
        <dbReference type="ChEBI" id="CHEBI:456216"/>
        <dbReference type="EC" id="2.7.1.39"/>
    </reaction>
    <physiologicalReaction direction="left-to-right" evidence="18">
        <dbReference type="Rhea" id="RHEA:13986"/>
    </physiologicalReaction>
</comment>
<dbReference type="InterPro" id="IPR013750">
    <property type="entry name" value="GHMP_kinase_C_dom"/>
</dbReference>
<dbReference type="FunFam" id="3.90.650.10:FF:000007">
    <property type="entry name" value="Trifunctional purine biosynthetic protein adenosine-3"/>
    <property type="match status" value="1"/>
</dbReference>
<accession>A0A074WWL0</accession>
<dbReference type="EC" id="2.7.1.39" evidence="4"/>
<dbReference type="GO" id="GO:0006189">
    <property type="term" value="P:'de novo' IMP biosynthetic process"/>
    <property type="evidence" value="ECO:0007669"/>
    <property type="project" value="UniProtKB-UniPathway"/>
</dbReference>
<evidence type="ECO:0000259" key="23">
    <source>
        <dbReference type="Pfam" id="PF08544"/>
    </source>
</evidence>
<name>A0A074WWL0_AURM1</name>
<dbReference type="GO" id="GO:0004641">
    <property type="term" value="F:phosphoribosylformylglycinamidine cyclo-ligase activity"/>
    <property type="evidence" value="ECO:0007669"/>
    <property type="project" value="UniProtKB-EC"/>
</dbReference>
<dbReference type="GO" id="GO:0046084">
    <property type="term" value="P:adenine biosynthetic process"/>
    <property type="evidence" value="ECO:0007669"/>
    <property type="project" value="TreeGrafter"/>
</dbReference>
<keyword evidence="8" id="KW-0028">Amino-acid biosynthesis</keyword>
<feature type="domain" description="GHMP kinase N-terminal" evidence="20">
    <location>
        <begin position="67"/>
        <end position="151"/>
    </location>
</feature>
<comment type="function">
    <text evidence="19">Commits homoserine to the threonine biosynthesis pathway by catalyzing its O-phosphorylation.</text>
</comment>
<evidence type="ECO:0000259" key="22">
    <source>
        <dbReference type="Pfam" id="PF02769"/>
    </source>
</evidence>
<dbReference type="InterPro" id="IPR004733">
    <property type="entry name" value="PurM_cligase"/>
</dbReference>
<keyword evidence="7 24" id="KW-0436">Ligase</keyword>
<keyword evidence="16" id="KW-1207">Sterol metabolism</keyword>
<evidence type="ECO:0000256" key="5">
    <source>
        <dbReference type="ARBA" id="ARBA00013047"/>
    </source>
</evidence>
<organism evidence="24 25">
    <name type="scientific">Aureobasidium melanogenum (strain CBS 110374)</name>
    <name type="common">Aureobasidium pullulans var. melanogenum</name>
    <dbReference type="NCBI Taxonomy" id="1043003"/>
    <lineage>
        <taxon>Eukaryota</taxon>
        <taxon>Fungi</taxon>
        <taxon>Dikarya</taxon>
        <taxon>Ascomycota</taxon>
        <taxon>Pezizomycotina</taxon>
        <taxon>Dothideomycetes</taxon>
        <taxon>Dothideomycetidae</taxon>
        <taxon>Dothideales</taxon>
        <taxon>Saccotheciaceae</taxon>
        <taxon>Aureobasidium</taxon>
    </lineage>
</organism>
<reference evidence="24 25" key="1">
    <citation type="journal article" date="2014" name="BMC Genomics">
        <title>Genome sequencing of four Aureobasidium pullulans varieties: biotechnological potential, stress tolerance, and description of new species.</title>
        <authorList>
            <person name="Gostin Ar C."/>
            <person name="Ohm R.A."/>
            <person name="Kogej T."/>
            <person name="Sonjak S."/>
            <person name="Turk M."/>
            <person name="Zajc J."/>
            <person name="Zalar P."/>
            <person name="Grube M."/>
            <person name="Sun H."/>
            <person name="Han J."/>
            <person name="Sharma A."/>
            <person name="Chiniquy J."/>
            <person name="Ngan C.Y."/>
            <person name="Lipzen A."/>
            <person name="Barry K."/>
            <person name="Grigoriev I.V."/>
            <person name="Gunde-Cimerman N."/>
        </authorList>
    </citation>
    <scope>NUCLEOTIDE SEQUENCE [LARGE SCALE GENOMIC DNA]</scope>
    <source>
        <strain evidence="24 25">CBS 110374</strain>
    </source>
</reference>
<evidence type="ECO:0000256" key="2">
    <source>
        <dbReference type="ARBA" id="ARBA00005015"/>
    </source>
</evidence>
<dbReference type="GO" id="GO:0009088">
    <property type="term" value="P:threonine biosynthetic process"/>
    <property type="evidence" value="ECO:0007669"/>
    <property type="project" value="UniProtKB-UniPathway"/>
</dbReference>
<keyword evidence="15" id="KW-0752">Steroid biosynthesis</keyword>
<dbReference type="GO" id="GO:0005829">
    <property type="term" value="C:cytosol"/>
    <property type="evidence" value="ECO:0007669"/>
    <property type="project" value="TreeGrafter"/>
</dbReference>
<evidence type="ECO:0000256" key="7">
    <source>
        <dbReference type="ARBA" id="ARBA00022598"/>
    </source>
</evidence>
<dbReference type="Gene3D" id="3.90.650.10">
    <property type="entry name" value="PurM-like C-terminal domain"/>
    <property type="match status" value="1"/>
</dbReference>
<dbReference type="GO" id="GO:0005524">
    <property type="term" value="F:ATP binding"/>
    <property type="evidence" value="ECO:0007669"/>
    <property type="project" value="UniProtKB-KW"/>
</dbReference>
<dbReference type="PANTHER" id="PTHR10520:SF12">
    <property type="entry name" value="TRIFUNCTIONAL PURINE BIOSYNTHETIC PROTEIN ADENOSINE-3"/>
    <property type="match status" value="1"/>
</dbReference>
<evidence type="ECO:0000313" key="25">
    <source>
        <dbReference type="Proteomes" id="UP000030672"/>
    </source>
</evidence>
<dbReference type="Gene3D" id="3.30.1330.10">
    <property type="entry name" value="PurM-like, N-terminal domain"/>
    <property type="match status" value="1"/>
</dbReference>
<feature type="domain" description="PurM-like N-terminal" evidence="21">
    <location>
        <begin position="413"/>
        <end position="516"/>
    </location>
</feature>
<keyword evidence="17" id="KW-0753">Steroid metabolism</keyword>
<dbReference type="UniPathway" id="UPA00074">
    <property type="reaction ID" value="UER00129"/>
</dbReference>
<keyword evidence="10" id="KW-0791">Threonine biosynthesis</keyword>
<dbReference type="FunFam" id="3.30.1330.10:FF:000001">
    <property type="entry name" value="Phosphoribosylformylglycinamidine cyclo-ligase"/>
    <property type="match status" value="1"/>
</dbReference>
<dbReference type="Pfam" id="PF08544">
    <property type="entry name" value="GHMP_kinases_C"/>
    <property type="match status" value="1"/>
</dbReference>
<dbReference type="FunFam" id="3.30.70.890:FF:000016">
    <property type="entry name" value="Homoserine kinase"/>
    <property type="match status" value="1"/>
</dbReference>
<keyword evidence="14" id="KW-0067">ATP-binding</keyword>
<comment type="pathway">
    <text evidence="2">Amino-acid biosynthesis; L-threonine biosynthesis; L-threonine from L-aspartate: step 4/5.</text>
</comment>
<evidence type="ECO:0000256" key="19">
    <source>
        <dbReference type="ARBA" id="ARBA00054121"/>
    </source>
</evidence>
<gene>
    <name evidence="24" type="ORF">M437DRAFT_72295</name>
</gene>
<dbReference type="Pfam" id="PF00586">
    <property type="entry name" value="AIRS"/>
    <property type="match status" value="1"/>
</dbReference>
<evidence type="ECO:0000256" key="3">
    <source>
        <dbReference type="ARBA" id="ARBA00007370"/>
    </source>
</evidence>
<dbReference type="RefSeq" id="XP_040883784.1">
    <property type="nucleotide sequence ID" value="XM_041025830.1"/>
</dbReference>
<evidence type="ECO:0000256" key="13">
    <source>
        <dbReference type="ARBA" id="ARBA00022777"/>
    </source>
</evidence>
<feature type="domain" description="PurM-like C-terminal" evidence="22">
    <location>
        <begin position="532"/>
        <end position="700"/>
    </location>
</feature>
<dbReference type="UniPathway" id="UPA00050">
    <property type="reaction ID" value="UER00064"/>
</dbReference>
<evidence type="ECO:0000259" key="21">
    <source>
        <dbReference type="Pfam" id="PF00586"/>
    </source>
</evidence>
<dbReference type="STRING" id="1043003.A0A074WWL0"/>
<dbReference type="Pfam" id="PF00288">
    <property type="entry name" value="GHMP_kinases_N"/>
    <property type="match status" value="1"/>
</dbReference>